<feature type="transmembrane region" description="Helical" evidence="7">
    <location>
        <begin position="155"/>
        <end position="172"/>
    </location>
</feature>
<feature type="compositionally biased region" description="Basic and acidic residues" evidence="6">
    <location>
        <begin position="514"/>
        <end position="526"/>
    </location>
</feature>
<feature type="transmembrane region" description="Helical" evidence="7">
    <location>
        <begin position="466"/>
        <end position="485"/>
    </location>
</feature>
<dbReference type="EMBL" id="KN817537">
    <property type="protein sequence ID" value="KJA24349.1"/>
    <property type="molecule type" value="Genomic_DNA"/>
</dbReference>
<protein>
    <recommendedName>
        <fullName evidence="10">Amino acid permease/ SLC12A domain-containing protein</fullName>
    </recommendedName>
</protein>
<dbReference type="Gene3D" id="1.20.1740.10">
    <property type="entry name" value="Amino acid/polyamine transporter I"/>
    <property type="match status" value="1"/>
</dbReference>
<keyword evidence="9" id="KW-1185">Reference proteome</keyword>
<dbReference type="AlphaFoldDB" id="A0A0D2P086"/>
<dbReference type="GO" id="GO:0006865">
    <property type="term" value="P:amino acid transport"/>
    <property type="evidence" value="ECO:0007669"/>
    <property type="project" value="InterPro"/>
</dbReference>
<dbReference type="OMA" id="CMNPDVS"/>
<evidence type="ECO:0000256" key="6">
    <source>
        <dbReference type="SAM" id="MobiDB-lite"/>
    </source>
</evidence>
<dbReference type="Proteomes" id="UP000054270">
    <property type="component" value="Unassembled WGS sequence"/>
</dbReference>
<dbReference type="OrthoDB" id="4476201at2759"/>
<proteinExistence type="predicted"/>
<feature type="region of interest" description="Disordered" evidence="6">
    <location>
        <begin position="504"/>
        <end position="526"/>
    </location>
</feature>
<evidence type="ECO:0000256" key="1">
    <source>
        <dbReference type="ARBA" id="ARBA00004141"/>
    </source>
</evidence>
<keyword evidence="5 7" id="KW-0472">Membrane</keyword>
<evidence type="ECO:0008006" key="10">
    <source>
        <dbReference type="Google" id="ProtNLM"/>
    </source>
</evidence>
<keyword evidence="2" id="KW-0813">Transport</keyword>
<accession>A0A0D2P086</accession>
<feature type="transmembrane region" description="Helical" evidence="7">
    <location>
        <begin position="184"/>
        <end position="205"/>
    </location>
</feature>
<feature type="transmembrane region" description="Helical" evidence="7">
    <location>
        <begin position="394"/>
        <end position="415"/>
    </location>
</feature>
<dbReference type="PROSITE" id="PS00218">
    <property type="entry name" value="AMINO_ACID_PERMEASE_1"/>
    <property type="match status" value="1"/>
</dbReference>
<dbReference type="Pfam" id="PF13520">
    <property type="entry name" value="AA_permease_2"/>
    <property type="match status" value="1"/>
</dbReference>
<dbReference type="GO" id="GO:0022857">
    <property type="term" value="F:transmembrane transporter activity"/>
    <property type="evidence" value="ECO:0007669"/>
    <property type="project" value="InterPro"/>
</dbReference>
<evidence type="ECO:0000256" key="4">
    <source>
        <dbReference type="ARBA" id="ARBA00022989"/>
    </source>
</evidence>
<feature type="transmembrane region" description="Helical" evidence="7">
    <location>
        <begin position="427"/>
        <end position="454"/>
    </location>
</feature>
<feature type="transmembrane region" description="Helical" evidence="7">
    <location>
        <begin position="319"/>
        <end position="339"/>
    </location>
</feature>
<comment type="subcellular location">
    <subcellularLocation>
        <location evidence="1">Membrane</location>
        <topology evidence="1">Multi-pass membrane protein</topology>
    </subcellularLocation>
</comment>
<evidence type="ECO:0000256" key="7">
    <source>
        <dbReference type="SAM" id="Phobius"/>
    </source>
</evidence>
<dbReference type="PIRSF" id="PIRSF006060">
    <property type="entry name" value="AA_transporter"/>
    <property type="match status" value="1"/>
</dbReference>
<evidence type="ECO:0000313" key="8">
    <source>
        <dbReference type="EMBL" id="KJA24349.1"/>
    </source>
</evidence>
<dbReference type="InterPro" id="IPR002293">
    <property type="entry name" value="AA/rel_permease1"/>
</dbReference>
<name>A0A0D2P086_HYPSF</name>
<sequence length="526" mass="56669">MELEKGTPKTQDEELLATLGYKQEFKREFSWLELLGLAFSIIGIVQSVSSVLVYSLPYGGPVAMVWGWLVCSIFLMTIALCIAELASAAPTSGGLYYWTYKFSSKRYRRVLCWIVGYSNSIAYISAFASADYAAALQIFAAVTIGSGGTFVPTTAQIYGLFCGLIVLHAILSSAATKFIARIQVAYMALNILIFLGLIIALPVATPPEFKNSASFVFGTFENLSLWPSGLAFILSFLAPAWVVGGTDSSVHISEEVKNANVAVPRAIILSTALGCTFGWAFIVSVAFNMGTDTVTILQNPIGQPMATIIFNSLGMKGTLAIWSLIILTINMSSMNVLVATSRQIFAFSRDGALPFSSWLYNLNPYTQTPIIAVIFCAIFAMLLGLLSFAGPAAIGAIFTMGVVCTYTAYSIPIAARHLGGQKFTPGPFSLGFLSPIISSIAVAFMAMMIVILLFPTDENPTQKTMNYTVVVFGGIILLSTVYYFLPGIGGRHWFTGPARTVEDSNGSLQGSDDLSEKQSDRDTKSL</sequence>
<gene>
    <name evidence="8" type="ORF">HYPSUDRAFT_38780</name>
</gene>
<feature type="transmembrane region" description="Helical" evidence="7">
    <location>
        <begin position="225"/>
        <end position="245"/>
    </location>
</feature>
<dbReference type="PANTHER" id="PTHR45649">
    <property type="entry name" value="AMINO-ACID PERMEASE BAT1"/>
    <property type="match status" value="1"/>
</dbReference>
<keyword evidence="3 7" id="KW-0812">Transmembrane</keyword>
<dbReference type="PANTHER" id="PTHR45649:SF6">
    <property type="entry name" value="GABA-SPECIFIC PERMEASE"/>
    <property type="match status" value="1"/>
</dbReference>
<feature type="transmembrane region" description="Helical" evidence="7">
    <location>
        <begin position="370"/>
        <end position="388"/>
    </location>
</feature>
<reference evidence="9" key="1">
    <citation type="submission" date="2014-04" db="EMBL/GenBank/DDBJ databases">
        <title>Evolutionary Origins and Diversification of the Mycorrhizal Mutualists.</title>
        <authorList>
            <consortium name="DOE Joint Genome Institute"/>
            <consortium name="Mycorrhizal Genomics Consortium"/>
            <person name="Kohler A."/>
            <person name="Kuo A."/>
            <person name="Nagy L.G."/>
            <person name="Floudas D."/>
            <person name="Copeland A."/>
            <person name="Barry K.W."/>
            <person name="Cichocki N."/>
            <person name="Veneault-Fourrey C."/>
            <person name="LaButti K."/>
            <person name="Lindquist E.A."/>
            <person name="Lipzen A."/>
            <person name="Lundell T."/>
            <person name="Morin E."/>
            <person name="Murat C."/>
            <person name="Riley R."/>
            <person name="Ohm R."/>
            <person name="Sun H."/>
            <person name="Tunlid A."/>
            <person name="Henrissat B."/>
            <person name="Grigoriev I.V."/>
            <person name="Hibbett D.S."/>
            <person name="Martin F."/>
        </authorList>
    </citation>
    <scope>NUCLEOTIDE SEQUENCE [LARGE SCALE GENOMIC DNA]</scope>
    <source>
        <strain evidence="9">FD-334 SS-4</strain>
    </source>
</reference>
<dbReference type="InterPro" id="IPR004840">
    <property type="entry name" value="Amino_acid_permease_CS"/>
</dbReference>
<organism evidence="8 9">
    <name type="scientific">Hypholoma sublateritium (strain FD-334 SS-4)</name>
    <dbReference type="NCBI Taxonomy" id="945553"/>
    <lineage>
        <taxon>Eukaryota</taxon>
        <taxon>Fungi</taxon>
        <taxon>Dikarya</taxon>
        <taxon>Basidiomycota</taxon>
        <taxon>Agaricomycotina</taxon>
        <taxon>Agaricomycetes</taxon>
        <taxon>Agaricomycetidae</taxon>
        <taxon>Agaricales</taxon>
        <taxon>Agaricineae</taxon>
        <taxon>Strophariaceae</taxon>
        <taxon>Hypholoma</taxon>
    </lineage>
</organism>
<feature type="transmembrane region" description="Helical" evidence="7">
    <location>
        <begin position="31"/>
        <end position="54"/>
    </location>
</feature>
<keyword evidence="4 7" id="KW-1133">Transmembrane helix</keyword>
<evidence type="ECO:0000256" key="3">
    <source>
        <dbReference type="ARBA" id="ARBA00022692"/>
    </source>
</evidence>
<evidence type="ECO:0000313" key="9">
    <source>
        <dbReference type="Proteomes" id="UP000054270"/>
    </source>
</evidence>
<dbReference type="GO" id="GO:0016020">
    <property type="term" value="C:membrane"/>
    <property type="evidence" value="ECO:0007669"/>
    <property type="project" value="UniProtKB-SubCell"/>
</dbReference>
<evidence type="ECO:0000256" key="5">
    <source>
        <dbReference type="ARBA" id="ARBA00023136"/>
    </source>
</evidence>
<feature type="transmembrane region" description="Helical" evidence="7">
    <location>
        <begin position="66"/>
        <end position="89"/>
    </location>
</feature>
<evidence type="ECO:0000256" key="2">
    <source>
        <dbReference type="ARBA" id="ARBA00022448"/>
    </source>
</evidence>
<feature type="transmembrane region" description="Helical" evidence="7">
    <location>
        <begin position="266"/>
        <end position="287"/>
    </location>
</feature>
<feature type="transmembrane region" description="Helical" evidence="7">
    <location>
        <begin position="110"/>
        <end position="135"/>
    </location>
</feature>
<dbReference type="STRING" id="945553.A0A0D2P086"/>